<feature type="domain" description="MASE1" evidence="7">
    <location>
        <begin position="16"/>
        <end position="292"/>
    </location>
</feature>
<evidence type="ECO:0000256" key="3">
    <source>
        <dbReference type="ARBA" id="ARBA00022692"/>
    </source>
</evidence>
<protein>
    <submittedName>
        <fullName evidence="8">Histidine kinase</fullName>
    </submittedName>
</protein>
<accession>A0ABQ1G1Q8</accession>
<evidence type="ECO:0000256" key="6">
    <source>
        <dbReference type="SAM" id="Phobius"/>
    </source>
</evidence>
<feature type="transmembrane region" description="Helical" evidence="6">
    <location>
        <begin position="12"/>
        <end position="33"/>
    </location>
</feature>
<evidence type="ECO:0000256" key="5">
    <source>
        <dbReference type="ARBA" id="ARBA00023136"/>
    </source>
</evidence>
<keyword evidence="8" id="KW-0808">Transferase</keyword>
<feature type="transmembrane region" description="Helical" evidence="6">
    <location>
        <begin position="219"/>
        <end position="238"/>
    </location>
</feature>
<dbReference type="GO" id="GO:0016301">
    <property type="term" value="F:kinase activity"/>
    <property type="evidence" value="ECO:0007669"/>
    <property type="project" value="UniProtKB-KW"/>
</dbReference>
<feature type="transmembrane region" description="Helical" evidence="6">
    <location>
        <begin position="245"/>
        <end position="263"/>
    </location>
</feature>
<name>A0ABQ1G1Q8_9GAMM</name>
<evidence type="ECO:0000256" key="1">
    <source>
        <dbReference type="ARBA" id="ARBA00004651"/>
    </source>
</evidence>
<keyword evidence="4 6" id="KW-1133">Transmembrane helix</keyword>
<dbReference type="Proteomes" id="UP000620046">
    <property type="component" value="Unassembled WGS sequence"/>
</dbReference>
<evidence type="ECO:0000256" key="2">
    <source>
        <dbReference type="ARBA" id="ARBA00022475"/>
    </source>
</evidence>
<proteinExistence type="predicted"/>
<comment type="subcellular location">
    <subcellularLocation>
        <location evidence="1">Cell membrane</location>
        <topology evidence="1">Multi-pass membrane protein</topology>
    </subcellularLocation>
</comment>
<evidence type="ECO:0000313" key="8">
    <source>
        <dbReference type="EMBL" id="GGA33821.1"/>
    </source>
</evidence>
<organism evidence="8 9">
    <name type="scientific">Dyella nitratireducens</name>
    <dbReference type="NCBI Taxonomy" id="1849580"/>
    <lineage>
        <taxon>Bacteria</taxon>
        <taxon>Pseudomonadati</taxon>
        <taxon>Pseudomonadota</taxon>
        <taxon>Gammaproteobacteria</taxon>
        <taxon>Lysobacterales</taxon>
        <taxon>Rhodanobacteraceae</taxon>
        <taxon>Dyella</taxon>
    </lineage>
</organism>
<evidence type="ECO:0000259" key="7">
    <source>
        <dbReference type="Pfam" id="PF05231"/>
    </source>
</evidence>
<keyword evidence="9" id="KW-1185">Reference proteome</keyword>
<keyword evidence="2" id="KW-1003">Cell membrane</keyword>
<keyword evidence="8" id="KW-0418">Kinase</keyword>
<feature type="transmembrane region" description="Helical" evidence="6">
    <location>
        <begin position="269"/>
        <end position="290"/>
    </location>
</feature>
<dbReference type="EMBL" id="BMJA01000002">
    <property type="protein sequence ID" value="GGA33821.1"/>
    <property type="molecule type" value="Genomic_DNA"/>
</dbReference>
<feature type="transmembrane region" description="Helical" evidence="6">
    <location>
        <begin position="118"/>
        <end position="138"/>
    </location>
</feature>
<dbReference type="InterPro" id="IPR007895">
    <property type="entry name" value="MASE1"/>
</dbReference>
<gene>
    <name evidence="8" type="ORF">GCM10010981_23470</name>
</gene>
<keyword evidence="3 6" id="KW-0812">Transmembrane</keyword>
<evidence type="ECO:0000313" key="9">
    <source>
        <dbReference type="Proteomes" id="UP000620046"/>
    </source>
</evidence>
<dbReference type="RefSeq" id="WP_188794518.1">
    <property type="nucleotide sequence ID" value="NZ_BMJA01000002.1"/>
</dbReference>
<evidence type="ECO:0000256" key="4">
    <source>
        <dbReference type="ARBA" id="ARBA00022989"/>
    </source>
</evidence>
<sequence>MEKGTGFRGREWIIQIAVALAYALAYCAIRPFSDAHWSLTSGLRFACLLLIPYRYWAALAIGEVVPLAYSVFGNVGLFGVVTASIWSIPPMAIAMPVVWFCRSRLALFPAQRVVDMKALLICALVTSLLWATVTYAGYLTATDPTMHVTLIMFAGVFVGSYVAILTLATWPLFIKVARNGRSVRDMLIEATNSSLASDTVLCALPALVAIAFLSAQLDANSAVVLQMSLFIPVAWLTLKYGWRGAAASGPLAVACVCALTLSVPDPVVIQAQFFVAFAVTFLFAMGARITSQLHAQQQQRLSVDKALSVAQQAFHQGELRMRQASAQLDLVGGAVSLTNGRILRNVQRFLSPDERAILVRDATQTKDRIFGLAESFHPIAWRERGLPAALKETIGRVLDEAGIAYRFEMGGRGLSKLAPSVHQAIYRAACEAIAQVCTQLTCSQVTLLLRGGELHGRRWAALRVVGINDEMDVGRLARRIALSGNIAAKLGVNPNQGPSLTTQAELFDGIVHSARSAASSSVSVLLYDAQHLWGIERVQPRQAQMWVR</sequence>
<reference evidence="9" key="1">
    <citation type="journal article" date="2019" name="Int. J. Syst. Evol. Microbiol.">
        <title>The Global Catalogue of Microorganisms (GCM) 10K type strain sequencing project: providing services to taxonomists for standard genome sequencing and annotation.</title>
        <authorList>
            <consortium name="The Broad Institute Genomics Platform"/>
            <consortium name="The Broad Institute Genome Sequencing Center for Infectious Disease"/>
            <person name="Wu L."/>
            <person name="Ma J."/>
        </authorList>
    </citation>
    <scope>NUCLEOTIDE SEQUENCE [LARGE SCALE GENOMIC DNA]</scope>
    <source>
        <strain evidence="9">CGMCC 1.15439</strain>
    </source>
</reference>
<feature type="transmembrane region" description="Helical" evidence="6">
    <location>
        <begin position="150"/>
        <end position="174"/>
    </location>
</feature>
<comment type="caution">
    <text evidence="8">The sequence shown here is derived from an EMBL/GenBank/DDBJ whole genome shotgun (WGS) entry which is preliminary data.</text>
</comment>
<feature type="transmembrane region" description="Helical" evidence="6">
    <location>
        <begin position="195"/>
        <end position="213"/>
    </location>
</feature>
<keyword evidence="5 6" id="KW-0472">Membrane</keyword>
<feature type="transmembrane region" description="Helical" evidence="6">
    <location>
        <begin position="75"/>
        <end position="98"/>
    </location>
</feature>
<dbReference type="Pfam" id="PF05231">
    <property type="entry name" value="MASE1"/>
    <property type="match status" value="1"/>
</dbReference>